<comment type="caution">
    <text evidence="7">The sequence shown here is derived from an EMBL/GenBank/DDBJ whole genome shotgun (WGS) entry which is preliminary data.</text>
</comment>
<comment type="cofactor">
    <cofactor evidence="1">
        <name>L-ascorbate</name>
        <dbReference type="ChEBI" id="CHEBI:38290"/>
    </cofactor>
</comment>
<dbReference type="EMBL" id="WNKQ01000019">
    <property type="protein sequence ID" value="KAF5845460.1"/>
    <property type="molecule type" value="Genomic_DNA"/>
</dbReference>
<dbReference type="GO" id="GO:0005506">
    <property type="term" value="F:iron ion binding"/>
    <property type="evidence" value="ECO:0007669"/>
    <property type="project" value="InterPro"/>
</dbReference>
<dbReference type="PROSITE" id="PS51471">
    <property type="entry name" value="FE2OG_OXY"/>
    <property type="match status" value="1"/>
</dbReference>
<dbReference type="GO" id="GO:0005783">
    <property type="term" value="C:endoplasmic reticulum"/>
    <property type="evidence" value="ECO:0007669"/>
    <property type="project" value="TreeGrafter"/>
</dbReference>
<gene>
    <name evidence="7" type="ORF">GGP41_003115</name>
</gene>
<dbReference type="InterPro" id="IPR044862">
    <property type="entry name" value="Pro_4_hyd_alph_FE2OG_OXY"/>
</dbReference>
<dbReference type="InterPro" id="IPR006620">
    <property type="entry name" value="Pro_4_hyd_alph"/>
</dbReference>
<evidence type="ECO:0000259" key="6">
    <source>
        <dbReference type="PROSITE" id="PS51471"/>
    </source>
</evidence>
<evidence type="ECO:0000313" key="7">
    <source>
        <dbReference type="EMBL" id="KAF5845460.1"/>
    </source>
</evidence>
<evidence type="ECO:0000256" key="1">
    <source>
        <dbReference type="ARBA" id="ARBA00001961"/>
    </source>
</evidence>
<evidence type="ECO:0000313" key="8">
    <source>
        <dbReference type="Proteomes" id="UP000624244"/>
    </source>
</evidence>
<feature type="domain" description="Fe2OG dioxygenase" evidence="6">
    <location>
        <begin position="136"/>
        <end position="263"/>
    </location>
</feature>
<evidence type="ECO:0000256" key="5">
    <source>
        <dbReference type="ARBA" id="ARBA00023004"/>
    </source>
</evidence>
<evidence type="ECO:0000256" key="2">
    <source>
        <dbReference type="ARBA" id="ARBA00022723"/>
    </source>
</evidence>
<dbReference type="Gene3D" id="2.60.120.620">
    <property type="entry name" value="q2cbj1_9rhob like domain"/>
    <property type="match status" value="1"/>
</dbReference>
<dbReference type="GO" id="GO:0004656">
    <property type="term" value="F:procollagen-proline 4-dioxygenase activity"/>
    <property type="evidence" value="ECO:0007669"/>
    <property type="project" value="TreeGrafter"/>
</dbReference>
<dbReference type="AlphaFoldDB" id="A0A8H6DT64"/>
<dbReference type="InterPro" id="IPR005123">
    <property type="entry name" value="Oxoglu/Fe-dep_dioxygenase_dom"/>
</dbReference>
<dbReference type="Proteomes" id="UP000624244">
    <property type="component" value="Unassembled WGS sequence"/>
</dbReference>
<dbReference type="GO" id="GO:0031418">
    <property type="term" value="F:L-ascorbic acid binding"/>
    <property type="evidence" value="ECO:0007669"/>
    <property type="project" value="InterPro"/>
</dbReference>
<keyword evidence="5" id="KW-0408">Iron</keyword>
<dbReference type="Pfam" id="PF13640">
    <property type="entry name" value="2OG-FeII_Oxy_3"/>
    <property type="match status" value="1"/>
</dbReference>
<dbReference type="InterPro" id="IPR045054">
    <property type="entry name" value="P4HA-like"/>
</dbReference>
<keyword evidence="3" id="KW-0223">Dioxygenase</keyword>
<keyword evidence="2" id="KW-0479">Metal-binding</keyword>
<evidence type="ECO:0000256" key="4">
    <source>
        <dbReference type="ARBA" id="ARBA00023002"/>
    </source>
</evidence>
<name>A0A8H6DT64_COCSA</name>
<dbReference type="PANTHER" id="PTHR10869:SF242">
    <property type="entry name" value="PROLYL 4-HYDROXYLASE ALPHA SUBUNIT DOMAIN-CONTAINING PROTEIN"/>
    <property type="match status" value="1"/>
</dbReference>
<dbReference type="SMART" id="SM00702">
    <property type="entry name" value="P4Hc"/>
    <property type="match status" value="1"/>
</dbReference>
<sequence>MLQKTSLFTAIVGFAIAALITWAKYPALHELEFQALFWDPLQVSAKPPNDTLHQYQVHVLSREPYVVYITNFLSQAEISYILSLGEPLFAPSLVKTGSEDVSTRSSTSAFLPTNDKITSNIQARAASFLGSSPYSDIAPLQLVRYGPTQHFTYHTDWSPEPRRSKSGSLYQVYSSFFVFLQAECEGGETHFPYFETQGWGLEEGLVAKTEAIRGLGTAFRPTVGNAVFWFNLHTNGTGDDRTLHAGLPVQQGIKTGMNIWSRVLWEE</sequence>
<proteinExistence type="predicted"/>
<dbReference type="PANTHER" id="PTHR10869">
    <property type="entry name" value="PROLYL 4-HYDROXYLASE ALPHA SUBUNIT"/>
    <property type="match status" value="1"/>
</dbReference>
<evidence type="ECO:0000256" key="3">
    <source>
        <dbReference type="ARBA" id="ARBA00022964"/>
    </source>
</evidence>
<keyword evidence="4" id="KW-0560">Oxidoreductase</keyword>
<accession>A0A8H6DT64</accession>
<protein>
    <recommendedName>
        <fullName evidence="6">Fe2OG dioxygenase domain-containing protein</fullName>
    </recommendedName>
</protein>
<reference evidence="7" key="1">
    <citation type="submission" date="2019-11" db="EMBL/GenBank/DDBJ databases">
        <title>Bipolaris sorokiniana Genome sequencing.</title>
        <authorList>
            <person name="Wang H."/>
        </authorList>
    </citation>
    <scope>NUCLEOTIDE SEQUENCE</scope>
</reference>
<organism evidence="7 8">
    <name type="scientific">Cochliobolus sativus</name>
    <name type="common">Common root rot and spot blotch fungus</name>
    <name type="synonym">Bipolaris sorokiniana</name>
    <dbReference type="NCBI Taxonomy" id="45130"/>
    <lineage>
        <taxon>Eukaryota</taxon>
        <taxon>Fungi</taxon>
        <taxon>Dikarya</taxon>
        <taxon>Ascomycota</taxon>
        <taxon>Pezizomycotina</taxon>
        <taxon>Dothideomycetes</taxon>
        <taxon>Pleosporomycetidae</taxon>
        <taxon>Pleosporales</taxon>
        <taxon>Pleosporineae</taxon>
        <taxon>Pleosporaceae</taxon>
        <taxon>Bipolaris</taxon>
    </lineage>
</organism>